<feature type="compositionally biased region" description="Polar residues" evidence="15">
    <location>
        <begin position="901"/>
        <end position="918"/>
    </location>
</feature>
<dbReference type="Proteomes" id="UP001295444">
    <property type="component" value="Chromosome 05"/>
</dbReference>
<reference evidence="18" key="1">
    <citation type="submission" date="2022-03" db="EMBL/GenBank/DDBJ databases">
        <authorList>
            <person name="Alioto T."/>
            <person name="Alioto T."/>
            <person name="Gomez Garrido J."/>
        </authorList>
    </citation>
    <scope>NUCLEOTIDE SEQUENCE</scope>
</reference>
<evidence type="ECO:0000256" key="6">
    <source>
        <dbReference type="ARBA" id="ARBA00022794"/>
    </source>
</evidence>
<evidence type="ECO:0000256" key="10">
    <source>
        <dbReference type="ARBA" id="ARBA00057466"/>
    </source>
</evidence>
<dbReference type="GO" id="GO:0030030">
    <property type="term" value="P:cell projection organization"/>
    <property type="evidence" value="ECO:0007669"/>
    <property type="project" value="UniProtKB-KW"/>
</dbReference>
<dbReference type="PROSITE" id="PS50105">
    <property type="entry name" value="SAM_DOMAIN"/>
    <property type="match status" value="1"/>
</dbReference>
<dbReference type="GO" id="GO:0005814">
    <property type="term" value="C:centriole"/>
    <property type="evidence" value="ECO:0007669"/>
    <property type="project" value="UniProtKB-SubCell"/>
</dbReference>
<feature type="compositionally biased region" description="Polar residues" evidence="15">
    <location>
        <begin position="933"/>
        <end position="950"/>
    </location>
</feature>
<dbReference type="CDD" id="cd09541">
    <property type="entry name" value="SAM_KIF24-like"/>
    <property type="match status" value="1"/>
</dbReference>
<dbReference type="InterPro" id="IPR013761">
    <property type="entry name" value="SAM/pointed_sf"/>
</dbReference>
<comment type="subunit">
    <text evidence="12">Interacts with CCP110, CEP97, TALPID3. Interacts with MPHOSPH9.</text>
</comment>
<dbReference type="Gene3D" id="1.10.150.50">
    <property type="entry name" value="Transcription Factor, Ets-1"/>
    <property type="match status" value="1"/>
</dbReference>
<evidence type="ECO:0000256" key="13">
    <source>
        <dbReference type="ARBA" id="ARBA00073211"/>
    </source>
</evidence>
<evidence type="ECO:0000256" key="11">
    <source>
        <dbReference type="ARBA" id="ARBA00061030"/>
    </source>
</evidence>
<feature type="domain" description="SAM" evidence="17">
    <location>
        <begin position="6"/>
        <end position="64"/>
    </location>
</feature>
<feature type="region of interest" description="Disordered" evidence="15">
    <location>
        <begin position="1176"/>
        <end position="1204"/>
    </location>
</feature>
<dbReference type="SUPFAM" id="SSF47769">
    <property type="entry name" value="SAM/Pointed domain"/>
    <property type="match status" value="1"/>
</dbReference>
<comment type="function">
    <text evidence="10">Microtubule-dependent motor protein that acts as a negative regulator of ciliogenesis by mediating recruitment of CCP110 to mother centriole in cycling cells, leading to restrict nucleation of cilia at centrioles. Mediates depolymerization of microtubules of centriolar origin, possibly to suppress aberrant cilia formation. Following activation by NEK2 involved in disassembly of primary cilium during G2/M phase but does not disassemble fully formed ciliary axonemes. As cilium assembly and disassembly is proposed to coexist in a dynamic equilibrium may suppress nascent cilium assembly and, potentially, ciliar re-assembly in cells that have already disassembled their cilia ensuring the completion of cilium removal in the later stages of the cell cycle. Plays an important role in recruiting MPHOSPH9, a negative regulator of cilia formation to the distal end of mother centriole.</text>
</comment>
<evidence type="ECO:0000256" key="9">
    <source>
        <dbReference type="ARBA" id="ARBA00023212"/>
    </source>
</evidence>
<feature type="domain" description="Kinesin motor" evidence="16">
    <location>
        <begin position="215"/>
        <end position="538"/>
    </location>
</feature>
<dbReference type="InterPro" id="IPR027417">
    <property type="entry name" value="P-loop_NTPase"/>
</dbReference>
<feature type="binding site" evidence="14">
    <location>
        <begin position="305"/>
        <end position="312"/>
    </location>
    <ligand>
        <name>ATP</name>
        <dbReference type="ChEBI" id="CHEBI:30616"/>
    </ligand>
</feature>
<keyword evidence="2" id="KW-0963">Cytoplasm</keyword>
<gene>
    <name evidence="18" type="ORF">PECUL_23A035399</name>
</gene>
<dbReference type="EMBL" id="OW240916">
    <property type="protein sequence ID" value="CAH2296820.1"/>
    <property type="molecule type" value="Genomic_DNA"/>
</dbReference>
<dbReference type="CDD" id="cd01367">
    <property type="entry name" value="KISc_KIF2_like"/>
    <property type="match status" value="1"/>
</dbReference>
<feature type="region of interest" description="Disordered" evidence="15">
    <location>
        <begin position="1095"/>
        <end position="1115"/>
    </location>
</feature>
<dbReference type="FunFam" id="1.10.150.50:FF:000052">
    <property type="entry name" value="Kinesin family member 24"/>
    <property type="match status" value="1"/>
</dbReference>
<dbReference type="GO" id="GO:0007018">
    <property type="term" value="P:microtubule-based movement"/>
    <property type="evidence" value="ECO:0007669"/>
    <property type="project" value="InterPro"/>
</dbReference>
<accession>A0AAD1SFA5</accession>
<organism evidence="18 19">
    <name type="scientific">Pelobates cultripes</name>
    <name type="common">Western spadefoot toad</name>
    <dbReference type="NCBI Taxonomy" id="61616"/>
    <lineage>
        <taxon>Eukaryota</taxon>
        <taxon>Metazoa</taxon>
        <taxon>Chordata</taxon>
        <taxon>Craniata</taxon>
        <taxon>Vertebrata</taxon>
        <taxon>Euteleostomi</taxon>
        <taxon>Amphibia</taxon>
        <taxon>Batrachia</taxon>
        <taxon>Anura</taxon>
        <taxon>Pelobatoidea</taxon>
        <taxon>Pelobatidae</taxon>
        <taxon>Pelobates</taxon>
    </lineage>
</organism>
<dbReference type="FunFam" id="3.40.850.10:FF:000012">
    <property type="entry name" value="Kinesin-like protein"/>
    <property type="match status" value="1"/>
</dbReference>
<feature type="region of interest" description="Disordered" evidence="15">
    <location>
        <begin position="721"/>
        <end position="741"/>
    </location>
</feature>
<dbReference type="InterPro" id="IPR001660">
    <property type="entry name" value="SAM"/>
</dbReference>
<dbReference type="SMART" id="SM00129">
    <property type="entry name" value="KISc"/>
    <property type="match status" value="1"/>
</dbReference>
<evidence type="ECO:0000313" key="18">
    <source>
        <dbReference type="EMBL" id="CAH2296820.1"/>
    </source>
</evidence>
<dbReference type="GO" id="GO:0005524">
    <property type="term" value="F:ATP binding"/>
    <property type="evidence" value="ECO:0007669"/>
    <property type="project" value="UniProtKB-UniRule"/>
</dbReference>
<dbReference type="InterPro" id="IPR027640">
    <property type="entry name" value="Kinesin-like_fam"/>
</dbReference>
<evidence type="ECO:0000259" key="16">
    <source>
        <dbReference type="PROSITE" id="PS50067"/>
    </source>
</evidence>
<keyword evidence="5 14" id="KW-0547">Nucleotide-binding</keyword>
<proteinExistence type="inferred from homology"/>
<evidence type="ECO:0000256" key="7">
    <source>
        <dbReference type="ARBA" id="ARBA00022840"/>
    </source>
</evidence>
<feature type="compositionally biased region" description="Polar residues" evidence="15">
    <location>
        <begin position="580"/>
        <end position="597"/>
    </location>
</feature>
<evidence type="ECO:0000256" key="14">
    <source>
        <dbReference type="PROSITE-ProRule" id="PRU00283"/>
    </source>
</evidence>
<feature type="region of interest" description="Disordered" evidence="15">
    <location>
        <begin position="558"/>
        <end position="597"/>
    </location>
</feature>
<comment type="similarity">
    <text evidence="11">Belongs to the TRAFAC class myosin-kinesin ATPase superfamily. Kinesin family. KIN-13 subfamily.</text>
</comment>
<dbReference type="InterPro" id="IPR001752">
    <property type="entry name" value="Kinesin_motor_dom"/>
</dbReference>
<dbReference type="PRINTS" id="PR00380">
    <property type="entry name" value="KINESINHEAVY"/>
</dbReference>
<comment type="subcellular location">
    <subcellularLocation>
        <location evidence="1">Cytoplasm</location>
        <location evidence="1">Cytoskeleton</location>
        <location evidence="1">Microtubule organizing center</location>
        <location evidence="1">Centrosome</location>
        <location evidence="1">Centriole</location>
    </subcellularLocation>
</comment>
<evidence type="ECO:0000256" key="2">
    <source>
        <dbReference type="ARBA" id="ARBA00022490"/>
    </source>
</evidence>
<sequence>MASCLFECLCEADLDKYYPRFIAVGLQKIEELAKITMKDYSRLGVHSMEDRKRLFQLIKIIQSVSEVDNHESTPLQPGCVYLHPSLHRSGTRRQLHFDSSFEMDRNVCAPSKICGLSDTYSLKRPGELFEMHLVDDPHHTGKIPTLDIDVETSCRAKDHNPKTCSVKSIGLSTVDSDAPIIHRVTHVSGYNYGVPQTCSRSSASEKDGPWTETDKIRVCVRKRPLGLREERRGELNVVTVENNETILIHERKEAVNLKEYILQHVFYFDEVFSETFSNQDVYTKTAYPLIQHVFNGGNATCFAYGQTGAGKTYTMIGTHKNPGLYALAAKDIFQLLEAEKSIKDCSIWISFYEIYCGQLYDLLNGRKRLFAREDGKHVVQVVGLREVQVRSVELLLEMILKGSKERSTGATGVNSDSSRSHAIIQIQIKGAGNRKMGRISFIDLAGSERASDARESDKQTKMEGAEINQSLLALKECIRALDQEQAHTPFRQSKLTQVLKDSFIGNSKTCMIANISPSHIATEHTLNTLRYADRVKELKKMKSATCVSRARAPACLSPKRVQNSPSVLGEKISPKKVKLGQQSTSNTTKSNPCSSVFHPNNIPLSSTPKIHSKVNSVKANQAWLNHTTPLKGIINLGNIVKKKNDILLNNKNPVGIKTEIVSPLKGTVQEDPIICYQQPISMQRIQAVPPVQKQIVSRTTMSFGDHKFNTPMHDVQNSVRQAGTDPGNLGRPSVQQKEREQHLRSYHQQFQHPPILQHKLHYQPLEKIFELYNPQEIHVENNRSPLPQSPCEGALLEDLDDSDFSEDSFSYASTNKKGGKRETACERLSFFLHDGSPGLEIRKPNQCDRLSFNYGQSEELNQCDPWKCGNTFVSSDGKVDKCAEKESFCNSEDDSCGVCESSKSSNTPEKPYSSQEDPISNLKKTKHLLSTNNTANDITGHLTDSTSLQETGHRGLETKESRKSESEKTEETCDHQRTLSGSGSGLMAPLTLSLLQDNWSMELIQHIKSPESSDRQSSGANNLNCDKVWTVGTEIETASDRPNESSPESNLFGFLKQMLQQNELGESFSGSHSGSNSLISIGSPQLCKGHRMSDKIPREGNVRPFSLSKSSNSLSRDSSIDFAIGQCSEHQASPYYEADTEESTVKIKNKQISPKYEELAWNKSSTSFDSLECTSGPNAVIKNGQPESSNPESGHVHQPKSDVDVEKKSFKEHFKLTIKDSELEHLKSTLIKCIFSKGGVGEELLPSCVSTSAQNLRNPTDGSSQTQQANLHAKHLEKAQQLVVKAHREQLDEIAALSSREEILLSQFPHLDFKEYVAKLDEILVLKSKCIYSMRAQLQLFMAYPQTAKPANRTSAS</sequence>
<keyword evidence="4" id="KW-0493">Microtubule</keyword>
<keyword evidence="8 14" id="KW-0505">Motor protein</keyword>
<dbReference type="GO" id="GO:0003777">
    <property type="term" value="F:microtubule motor activity"/>
    <property type="evidence" value="ECO:0007669"/>
    <property type="project" value="InterPro"/>
</dbReference>
<evidence type="ECO:0000256" key="15">
    <source>
        <dbReference type="SAM" id="MobiDB-lite"/>
    </source>
</evidence>
<dbReference type="GO" id="GO:0007019">
    <property type="term" value="P:microtubule depolymerization"/>
    <property type="evidence" value="ECO:0007669"/>
    <property type="project" value="TreeGrafter"/>
</dbReference>
<name>A0AAD1SFA5_PELCU</name>
<evidence type="ECO:0000256" key="5">
    <source>
        <dbReference type="ARBA" id="ARBA00022741"/>
    </source>
</evidence>
<keyword evidence="6" id="KW-0970">Cilium biogenesis/degradation</keyword>
<dbReference type="InterPro" id="IPR019821">
    <property type="entry name" value="Kinesin_motor_CS"/>
</dbReference>
<dbReference type="InterPro" id="IPR036961">
    <property type="entry name" value="Kinesin_motor_dom_sf"/>
</dbReference>
<keyword evidence="9" id="KW-0206">Cytoskeleton</keyword>
<dbReference type="PANTHER" id="PTHR47971:SF20">
    <property type="entry name" value="KINESIN-LIKE PROTEIN KIF24"/>
    <property type="match status" value="1"/>
</dbReference>
<dbReference type="PROSITE" id="PS50067">
    <property type="entry name" value="KINESIN_MOTOR_2"/>
    <property type="match status" value="1"/>
</dbReference>
<dbReference type="GO" id="GO:0005874">
    <property type="term" value="C:microtubule"/>
    <property type="evidence" value="ECO:0007669"/>
    <property type="project" value="UniProtKB-KW"/>
</dbReference>
<dbReference type="PANTHER" id="PTHR47971">
    <property type="entry name" value="KINESIN-RELATED PROTEIN 6"/>
    <property type="match status" value="1"/>
</dbReference>
<evidence type="ECO:0000256" key="3">
    <source>
        <dbReference type="ARBA" id="ARBA00022553"/>
    </source>
</evidence>
<feature type="compositionally biased region" description="Basic and acidic residues" evidence="15">
    <location>
        <begin position="951"/>
        <end position="977"/>
    </location>
</feature>
<evidence type="ECO:0000259" key="17">
    <source>
        <dbReference type="PROSITE" id="PS50105"/>
    </source>
</evidence>
<feature type="region of interest" description="Disordered" evidence="15">
    <location>
        <begin position="933"/>
        <end position="986"/>
    </location>
</feature>
<keyword evidence="7 14" id="KW-0067">ATP-binding</keyword>
<dbReference type="Gene3D" id="3.40.850.10">
    <property type="entry name" value="Kinesin motor domain"/>
    <property type="match status" value="1"/>
</dbReference>
<dbReference type="Pfam" id="PF00225">
    <property type="entry name" value="Kinesin"/>
    <property type="match status" value="1"/>
</dbReference>
<dbReference type="SUPFAM" id="SSF52540">
    <property type="entry name" value="P-loop containing nucleoside triphosphate hydrolases"/>
    <property type="match status" value="1"/>
</dbReference>
<evidence type="ECO:0000256" key="12">
    <source>
        <dbReference type="ARBA" id="ARBA00064835"/>
    </source>
</evidence>
<evidence type="ECO:0000256" key="8">
    <source>
        <dbReference type="ARBA" id="ARBA00023175"/>
    </source>
</evidence>
<dbReference type="PROSITE" id="PS00411">
    <property type="entry name" value="KINESIN_MOTOR_1"/>
    <property type="match status" value="1"/>
</dbReference>
<keyword evidence="3" id="KW-0597">Phosphoprotein</keyword>
<feature type="compositionally biased region" description="Low complexity" evidence="15">
    <location>
        <begin position="1106"/>
        <end position="1115"/>
    </location>
</feature>
<keyword evidence="19" id="KW-1185">Reference proteome</keyword>
<evidence type="ECO:0000256" key="1">
    <source>
        <dbReference type="ARBA" id="ARBA00004114"/>
    </source>
</evidence>
<dbReference type="GO" id="GO:0008017">
    <property type="term" value="F:microtubule binding"/>
    <property type="evidence" value="ECO:0007669"/>
    <property type="project" value="InterPro"/>
</dbReference>
<feature type="region of interest" description="Disordered" evidence="15">
    <location>
        <begin position="889"/>
        <end position="921"/>
    </location>
</feature>
<evidence type="ECO:0000313" key="19">
    <source>
        <dbReference type="Proteomes" id="UP001295444"/>
    </source>
</evidence>
<evidence type="ECO:0000256" key="4">
    <source>
        <dbReference type="ARBA" id="ARBA00022701"/>
    </source>
</evidence>
<protein>
    <recommendedName>
        <fullName evidence="13">Kinesin-like protein KIF24</fullName>
    </recommendedName>
</protein>